<evidence type="ECO:0000256" key="3">
    <source>
        <dbReference type="PROSITE-ProRule" id="PRU00023"/>
    </source>
</evidence>
<dbReference type="Gene3D" id="1.25.40.20">
    <property type="entry name" value="Ankyrin repeat-containing domain"/>
    <property type="match status" value="1"/>
</dbReference>
<accession>A0A7V8SZZ8</accession>
<dbReference type="InterPro" id="IPR036770">
    <property type="entry name" value="Ankyrin_rpt-contain_sf"/>
</dbReference>
<dbReference type="PROSITE" id="PS50297">
    <property type="entry name" value="ANK_REP_REGION"/>
    <property type="match status" value="2"/>
</dbReference>
<dbReference type="SMART" id="SM00248">
    <property type="entry name" value="ANK"/>
    <property type="match status" value="4"/>
</dbReference>
<dbReference type="PANTHER" id="PTHR24189:SF50">
    <property type="entry name" value="ANKYRIN REPEAT AND SOCS BOX PROTEIN 2"/>
    <property type="match status" value="1"/>
</dbReference>
<evidence type="ECO:0000256" key="2">
    <source>
        <dbReference type="ARBA" id="ARBA00023043"/>
    </source>
</evidence>
<feature type="repeat" description="ANK" evidence="3">
    <location>
        <begin position="289"/>
        <end position="321"/>
    </location>
</feature>
<dbReference type="AlphaFoldDB" id="A0A7V8SZZ8"/>
<protein>
    <submittedName>
        <fullName evidence="5">Ankyrin repeat domain-containing protein</fullName>
    </submittedName>
</protein>
<dbReference type="InterPro" id="IPR050745">
    <property type="entry name" value="Multifunctional_regulatory"/>
</dbReference>
<dbReference type="SUPFAM" id="SSF48403">
    <property type="entry name" value="Ankyrin repeat"/>
    <property type="match status" value="1"/>
</dbReference>
<organism evidence="5 6">
    <name type="scientific">Candidatus Acidiferrum panamense</name>
    <dbReference type="NCBI Taxonomy" id="2741543"/>
    <lineage>
        <taxon>Bacteria</taxon>
        <taxon>Pseudomonadati</taxon>
        <taxon>Acidobacteriota</taxon>
        <taxon>Terriglobia</taxon>
        <taxon>Candidatus Acidiferrales</taxon>
        <taxon>Candidatus Acidiferrum</taxon>
    </lineage>
</organism>
<reference evidence="5" key="1">
    <citation type="submission" date="2020-06" db="EMBL/GenBank/DDBJ databases">
        <title>Legume-microbial interactions unlock mineral nutrients during tropical forest succession.</title>
        <authorList>
            <person name="Epihov D.Z."/>
        </authorList>
    </citation>
    <scope>NUCLEOTIDE SEQUENCE [LARGE SCALE GENOMIC DNA]</scope>
    <source>
        <strain evidence="5">Pan2503</strain>
    </source>
</reference>
<evidence type="ECO:0000313" key="5">
    <source>
        <dbReference type="EMBL" id="MBA0088694.1"/>
    </source>
</evidence>
<dbReference type="PROSITE" id="PS50088">
    <property type="entry name" value="ANK_REPEAT"/>
    <property type="match status" value="2"/>
</dbReference>
<dbReference type="Pfam" id="PF12796">
    <property type="entry name" value="Ank_2"/>
    <property type="match status" value="1"/>
</dbReference>
<dbReference type="PANTHER" id="PTHR24189">
    <property type="entry name" value="MYOTROPHIN"/>
    <property type="match status" value="1"/>
</dbReference>
<proteinExistence type="predicted"/>
<gene>
    <name evidence="5" type="ORF">HRJ53_27205</name>
</gene>
<dbReference type="EMBL" id="JACDQQ010002635">
    <property type="protein sequence ID" value="MBA0088694.1"/>
    <property type="molecule type" value="Genomic_DNA"/>
</dbReference>
<comment type="caution">
    <text evidence="5">The sequence shown here is derived from an EMBL/GenBank/DDBJ whole genome shotgun (WGS) entry which is preliminary data.</text>
</comment>
<keyword evidence="2 3" id="KW-0040">ANK repeat</keyword>
<sequence>MSTDSPDQRRPLPDRPNLRHLQDQAKDLFLSGGAESLTDAQFEIARLYGFASWPKLKAQVDALEEIGQLKQAIDGNDLEGVEFLMTRNPALHRAPLGYGKNGPLTGVAECRVPWGPPSAERLTMAEWMIDHGSDVHQGGEGPLMRAALFGHRIPMMELLVSHGADVNALWNGYFPIIFAPCENVEPAALKWLLDHGADPDCPRPRPKYAGTALDYVMSTYGRSPRLGACMDALLDAGGTTKHNVPPVFDLLRSRLDRLAEQLDADPALLHRPFPELDFGVTGTRLLTLRGATLLHVAAEYGNVEAARMLLDRGADVNARAAFDHHGVGGQTPVFHAVTQFHDAGLPVTRLLNCAPAGLRNDHHDVFSNRP</sequence>
<feature type="region of interest" description="Disordered" evidence="4">
    <location>
        <begin position="1"/>
        <end position="20"/>
    </location>
</feature>
<evidence type="ECO:0000313" key="6">
    <source>
        <dbReference type="Proteomes" id="UP000567293"/>
    </source>
</evidence>
<evidence type="ECO:0000256" key="4">
    <source>
        <dbReference type="SAM" id="MobiDB-lite"/>
    </source>
</evidence>
<feature type="repeat" description="ANK" evidence="3">
    <location>
        <begin position="138"/>
        <end position="171"/>
    </location>
</feature>
<name>A0A7V8SZZ8_9BACT</name>
<evidence type="ECO:0000256" key="1">
    <source>
        <dbReference type="ARBA" id="ARBA00022737"/>
    </source>
</evidence>
<dbReference type="InterPro" id="IPR002110">
    <property type="entry name" value="Ankyrin_rpt"/>
</dbReference>
<dbReference type="Proteomes" id="UP000567293">
    <property type="component" value="Unassembled WGS sequence"/>
</dbReference>
<keyword evidence="1" id="KW-0677">Repeat</keyword>
<dbReference type="Pfam" id="PF00023">
    <property type="entry name" value="Ank"/>
    <property type="match status" value="1"/>
</dbReference>
<keyword evidence="6" id="KW-1185">Reference proteome</keyword>